<name>A0A7T8BAG7_9SPIR</name>
<evidence type="ECO:0000256" key="5">
    <source>
        <dbReference type="ARBA" id="ARBA00050776"/>
    </source>
</evidence>
<dbReference type="EC" id="2.8.1.7" evidence="3"/>
<evidence type="ECO:0000313" key="7">
    <source>
        <dbReference type="EMBL" id="QQO09497.1"/>
    </source>
</evidence>
<evidence type="ECO:0000313" key="8">
    <source>
        <dbReference type="Proteomes" id="UP000595917"/>
    </source>
</evidence>
<evidence type="ECO:0000256" key="4">
    <source>
        <dbReference type="ARBA" id="ARBA00022898"/>
    </source>
</evidence>
<evidence type="ECO:0000259" key="6">
    <source>
        <dbReference type="Pfam" id="PF00266"/>
    </source>
</evidence>
<dbReference type="GO" id="GO:0031071">
    <property type="term" value="F:cysteine desulfurase activity"/>
    <property type="evidence" value="ECO:0007669"/>
    <property type="project" value="UniProtKB-EC"/>
</dbReference>
<evidence type="ECO:0000256" key="2">
    <source>
        <dbReference type="ARBA" id="ARBA00010447"/>
    </source>
</evidence>
<dbReference type="RefSeq" id="WP_215626800.1">
    <property type="nucleotide sequence ID" value="NZ_CP067089.2"/>
</dbReference>
<keyword evidence="4" id="KW-0663">Pyridoxal phosphate</keyword>
<dbReference type="SUPFAM" id="SSF53383">
    <property type="entry name" value="PLP-dependent transferases"/>
    <property type="match status" value="1"/>
</dbReference>
<dbReference type="GO" id="GO:0008483">
    <property type="term" value="F:transaminase activity"/>
    <property type="evidence" value="ECO:0007669"/>
    <property type="project" value="UniProtKB-KW"/>
</dbReference>
<feature type="domain" description="Aminotransferase class V" evidence="6">
    <location>
        <begin position="20"/>
        <end position="377"/>
    </location>
</feature>
<evidence type="ECO:0000256" key="3">
    <source>
        <dbReference type="ARBA" id="ARBA00012239"/>
    </source>
</evidence>
<organism evidence="7 8">
    <name type="scientific">Breznakiella homolactica</name>
    <dbReference type="NCBI Taxonomy" id="2798577"/>
    <lineage>
        <taxon>Bacteria</taxon>
        <taxon>Pseudomonadati</taxon>
        <taxon>Spirochaetota</taxon>
        <taxon>Spirochaetia</taxon>
        <taxon>Spirochaetales</taxon>
        <taxon>Breznakiellaceae</taxon>
        <taxon>Breznakiella</taxon>
    </lineage>
</organism>
<gene>
    <name evidence="7" type="ORF">JFL75_00835</name>
</gene>
<dbReference type="PANTHER" id="PTHR43586">
    <property type="entry name" value="CYSTEINE DESULFURASE"/>
    <property type="match status" value="1"/>
</dbReference>
<dbReference type="AlphaFoldDB" id="A0A7T8BAG7"/>
<dbReference type="KEGG" id="bhc:JFL75_00835"/>
<keyword evidence="7" id="KW-0808">Transferase</keyword>
<dbReference type="Proteomes" id="UP000595917">
    <property type="component" value="Chromosome"/>
</dbReference>
<dbReference type="InterPro" id="IPR015424">
    <property type="entry name" value="PyrdxlP-dep_Trfase"/>
</dbReference>
<protein>
    <recommendedName>
        <fullName evidence="3">cysteine desulfurase</fullName>
        <ecNumber evidence="3">2.8.1.7</ecNumber>
    </recommendedName>
</protein>
<reference evidence="7" key="1">
    <citation type="submission" date="2021-01" db="EMBL/GenBank/DDBJ databases">
        <title>Description of Breznakiella homolactica.</title>
        <authorList>
            <person name="Song Y."/>
            <person name="Brune A."/>
        </authorList>
    </citation>
    <scope>NUCLEOTIDE SEQUENCE</scope>
    <source>
        <strain evidence="7">RmG30</strain>
    </source>
</reference>
<accession>A0A7T8BAG7</accession>
<dbReference type="Gene3D" id="3.40.640.10">
    <property type="entry name" value="Type I PLP-dependent aspartate aminotransferase-like (Major domain)"/>
    <property type="match status" value="1"/>
</dbReference>
<keyword evidence="7" id="KW-0032">Aminotransferase</keyword>
<comment type="cofactor">
    <cofactor evidence="1">
        <name>pyridoxal 5'-phosphate</name>
        <dbReference type="ChEBI" id="CHEBI:597326"/>
    </cofactor>
</comment>
<dbReference type="InterPro" id="IPR015422">
    <property type="entry name" value="PyrdxlP-dep_Trfase_small"/>
</dbReference>
<dbReference type="InterPro" id="IPR000192">
    <property type="entry name" value="Aminotrans_V_dom"/>
</dbReference>
<proteinExistence type="inferred from homology"/>
<keyword evidence="8" id="KW-1185">Reference proteome</keyword>
<dbReference type="InterPro" id="IPR016454">
    <property type="entry name" value="Cysteine_dSase"/>
</dbReference>
<sequence>MSNRKAAGLQGRSPEYSPAYLNNAATTFPKPPGVIQAVADCLGSLPQENGRSNYETGETVQDQCRKNLGLLLGVSDHRRIFFTSGATEAANLVFRGLALQGRHIVITASEHNSVLRPLYNLYGEKHITMVPCGRDGLVSPGAVQAALRHDTACVVVNHCSNVTGAVQDIAAIGAIARRGGALFAVDAAQSAGAMPVQGDSCSADILIFTGHKALFGPAGTGGFFVREGVPLVPVKFGGTGTEPGNMAPSGPGAFEPGTPNIPGIAGLNAGASFILDLGLDEVRRLTGERFMRLREGLLNIKGLSLYGPPGDSGGIISFTVNGLSPSDVGYILQEGYNIAVRTGYHCAPYIMDHIGAPRGTIRASVSALTPEDHVDRLVAAVREIAYADN</sequence>
<dbReference type="EMBL" id="CP067089">
    <property type="protein sequence ID" value="QQO09497.1"/>
    <property type="molecule type" value="Genomic_DNA"/>
</dbReference>
<comment type="similarity">
    <text evidence="2">Belongs to the class-V pyridoxal-phosphate-dependent aminotransferase family. Csd subfamily.</text>
</comment>
<dbReference type="PIRSF" id="PIRSF005572">
    <property type="entry name" value="NifS"/>
    <property type="match status" value="1"/>
</dbReference>
<dbReference type="Pfam" id="PF00266">
    <property type="entry name" value="Aminotran_5"/>
    <property type="match status" value="1"/>
</dbReference>
<dbReference type="Gene3D" id="3.90.1150.10">
    <property type="entry name" value="Aspartate Aminotransferase, domain 1"/>
    <property type="match status" value="1"/>
</dbReference>
<dbReference type="InterPro" id="IPR015421">
    <property type="entry name" value="PyrdxlP-dep_Trfase_major"/>
</dbReference>
<comment type="catalytic activity">
    <reaction evidence="5">
        <text>(sulfur carrier)-H + L-cysteine = (sulfur carrier)-SH + L-alanine</text>
        <dbReference type="Rhea" id="RHEA:43892"/>
        <dbReference type="Rhea" id="RHEA-COMP:14737"/>
        <dbReference type="Rhea" id="RHEA-COMP:14739"/>
        <dbReference type="ChEBI" id="CHEBI:29917"/>
        <dbReference type="ChEBI" id="CHEBI:35235"/>
        <dbReference type="ChEBI" id="CHEBI:57972"/>
        <dbReference type="ChEBI" id="CHEBI:64428"/>
        <dbReference type="EC" id="2.8.1.7"/>
    </reaction>
</comment>
<evidence type="ECO:0000256" key="1">
    <source>
        <dbReference type="ARBA" id="ARBA00001933"/>
    </source>
</evidence>
<dbReference type="PANTHER" id="PTHR43586:SF4">
    <property type="entry name" value="ISOPENICILLIN N EPIMERASE"/>
    <property type="match status" value="1"/>
</dbReference>